<sequence length="172" mass="20120">MPTTLYEVYATDLDFILDNDQDYDMDETDYDLDASNELHLLRDDMSTSEESDDLWTFQLGQEIIMKKNDQRIATFDWKPQTSDTLGYWSVFVHVPDHIPQDHPCRDYTTRNALRQQHNIPDITRDAYTSMFQDQSSQAIGWNHADISAEQPVDFSAVIEEFKSVWLFVNTPL</sequence>
<organism evidence="1 2">
    <name type="scientific">Cotonvirus japonicus</name>
    <dbReference type="NCBI Taxonomy" id="2811091"/>
    <lineage>
        <taxon>Viruses</taxon>
        <taxon>Varidnaviria</taxon>
        <taxon>Bamfordvirae</taxon>
        <taxon>Nucleocytoviricota</taxon>
        <taxon>Megaviricetes</taxon>
        <taxon>Imitervirales</taxon>
        <taxon>Mimiviridae</taxon>
        <taxon>Megamimivirinae</taxon>
        <taxon>Cotonvirus</taxon>
        <taxon>Cotonvirus japonicum</taxon>
    </lineage>
</organism>
<reference evidence="1 2" key="1">
    <citation type="submission" date="2021-02" db="EMBL/GenBank/DDBJ databases">
        <title>Cotonvirus japonicus, which uses Golgi apparatus of host cells for its virion factory, phylogenetically links tailed tupanvirus and icosahedral mimivirus.</title>
        <authorList>
            <person name="Takahashi H."/>
            <person name="Fukaya S."/>
            <person name="Song C."/>
            <person name="Murata K."/>
            <person name="Takemura M."/>
        </authorList>
    </citation>
    <scope>NUCLEOTIDE SEQUENCE [LARGE SCALE GENOMIC DNA]</scope>
</reference>
<dbReference type="RefSeq" id="YP_010841300.1">
    <property type="nucleotide sequence ID" value="NC_079139.1"/>
</dbReference>
<protein>
    <submittedName>
        <fullName evidence="1">Uncharacterized protein</fullName>
    </submittedName>
</protein>
<dbReference type="GeneID" id="80557897"/>
<dbReference type="EMBL" id="AP024483">
    <property type="protein sequence ID" value="BCS82692.1"/>
    <property type="molecule type" value="Genomic_DNA"/>
</dbReference>
<dbReference type="Proteomes" id="UP001321479">
    <property type="component" value="Segment"/>
</dbReference>
<evidence type="ECO:0000313" key="1">
    <source>
        <dbReference type="EMBL" id="BCS82692.1"/>
    </source>
</evidence>
<keyword evidence="2" id="KW-1185">Reference proteome</keyword>
<accession>A0ABM7NRA4</accession>
<name>A0ABM7NRA4_9VIRU</name>
<proteinExistence type="predicted"/>
<evidence type="ECO:0000313" key="2">
    <source>
        <dbReference type="Proteomes" id="UP001321479"/>
    </source>
</evidence>